<dbReference type="Proteomes" id="UP000758168">
    <property type="component" value="Unassembled WGS sequence"/>
</dbReference>
<name>A0ABS4Z859_9ACTN</name>
<evidence type="ECO:0000259" key="4">
    <source>
        <dbReference type="SMART" id="SM00822"/>
    </source>
</evidence>
<dbReference type="InterPro" id="IPR057326">
    <property type="entry name" value="KR_dom"/>
</dbReference>
<dbReference type="SMART" id="SM00822">
    <property type="entry name" value="PKS_KR"/>
    <property type="match status" value="1"/>
</dbReference>
<feature type="domain" description="Ketoreductase" evidence="4">
    <location>
        <begin position="12"/>
        <end position="198"/>
    </location>
</feature>
<dbReference type="PANTHER" id="PTHR44196:SF1">
    <property type="entry name" value="DEHYDROGENASE_REDUCTASE SDR FAMILY MEMBER 7B"/>
    <property type="match status" value="1"/>
</dbReference>
<evidence type="ECO:0000313" key="6">
    <source>
        <dbReference type="Proteomes" id="UP000758168"/>
    </source>
</evidence>
<protein>
    <submittedName>
        <fullName evidence="5">Short-subunit dehydrogenase</fullName>
    </submittedName>
</protein>
<evidence type="ECO:0000256" key="2">
    <source>
        <dbReference type="ARBA" id="ARBA00023002"/>
    </source>
</evidence>
<dbReference type="InterPro" id="IPR020904">
    <property type="entry name" value="Sc_DH/Rdtase_CS"/>
</dbReference>
<comment type="similarity">
    <text evidence="1 3">Belongs to the short-chain dehydrogenases/reductases (SDR) family.</text>
</comment>
<keyword evidence="6" id="KW-1185">Reference proteome</keyword>
<accession>A0ABS4Z859</accession>
<dbReference type="PANTHER" id="PTHR44196">
    <property type="entry name" value="DEHYDROGENASE/REDUCTASE SDR FAMILY MEMBER 7B"/>
    <property type="match status" value="1"/>
</dbReference>
<dbReference type="PRINTS" id="PR00081">
    <property type="entry name" value="GDHRDH"/>
</dbReference>
<reference evidence="5 6" key="1">
    <citation type="submission" date="2021-03" db="EMBL/GenBank/DDBJ databases">
        <title>Sequencing the genomes of 1000 actinobacteria strains.</title>
        <authorList>
            <person name="Klenk H.-P."/>
        </authorList>
    </citation>
    <scope>NUCLEOTIDE SEQUENCE [LARGE SCALE GENOMIC DNA]</scope>
    <source>
        <strain evidence="5 6">DSM 12936</strain>
    </source>
</reference>
<organism evidence="5 6">
    <name type="scientific">Microlunatus capsulatus</name>
    <dbReference type="NCBI Taxonomy" id="99117"/>
    <lineage>
        <taxon>Bacteria</taxon>
        <taxon>Bacillati</taxon>
        <taxon>Actinomycetota</taxon>
        <taxon>Actinomycetes</taxon>
        <taxon>Propionibacteriales</taxon>
        <taxon>Propionibacteriaceae</taxon>
        <taxon>Microlunatus</taxon>
    </lineage>
</organism>
<dbReference type="InterPro" id="IPR036291">
    <property type="entry name" value="NAD(P)-bd_dom_sf"/>
</dbReference>
<dbReference type="PROSITE" id="PS00061">
    <property type="entry name" value="ADH_SHORT"/>
    <property type="match status" value="1"/>
</dbReference>
<gene>
    <name evidence="5" type="ORF">JOF54_002158</name>
</gene>
<proteinExistence type="inferred from homology"/>
<evidence type="ECO:0000313" key="5">
    <source>
        <dbReference type="EMBL" id="MBP2417236.1"/>
    </source>
</evidence>
<comment type="caution">
    <text evidence="5">The sequence shown here is derived from an EMBL/GenBank/DDBJ whole genome shotgun (WGS) entry which is preliminary data.</text>
</comment>
<dbReference type="PRINTS" id="PR00080">
    <property type="entry name" value="SDRFAMILY"/>
</dbReference>
<dbReference type="RefSeq" id="WP_210055544.1">
    <property type="nucleotide sequence ID" value="NZ_BAAAMH010000009.1"/>
</dbReference>
<dbReference type="Pfam" id="PF00106">
    <property type="entry name" value="adh_short"/>
    <property type="match status" value="1"/>
</dbReference>
<evidence type="ECO:0000256" key="1">
    <source>
        <dbReference type="ARBA" id="ARBA00006484"/>
    </source>
</evidence>
<keyword evidence="2" id="KW-0560">Oxidoreductase</keyword>
<dbReference type="InterPro" id="IPR002347">
    <property type="entry name" value="SDR_fam"/>
</dbReference>
<dbReference type="SUPFAM" id="SSF51735">
    <property type="entry name" value="NAD(P)-binding Rossmann-fold domains"/>
    <property type="match status" value="1"/>
</dbReference>
<dbReference type="Gene3D" id="3.40.50.720">
    <property type="entry name" value="NAD(P)-binding Rossmann-like Domain"/>
    <property type="match status" value="1"/>
</dbReference>
<evidence type="ECO:0000256" key="3">
    <source>
        <dbReference type="RuleBase" id="RU000363"/>
    </source>
</evidence>
<dbReference type="EMBL" id="JAGIOB010000001">
    <property type="protein sequence ID" value="MBP2417236.1"/>
    <property type="molecule type" value="Genomic_DNA"/>
</dbReference>
<sequence length="283" mass="29874">MSRLEPFRFAGATALVTGAASGMGEQLAHQLAGRGTALVLVDRDADRLDRVAAAVRVAHPGLAVDVHTVDLSDTAAIEPLVAEVLAEHPRVDLLVNNAGVAMAGRFDQVSLVEFDAVLRVNLTAPVTLTHHLLPTLLASPGSHVVNVSSLYGLIAPAGQSAYSTSKFGLRGFSQVLQAELAGRCVGVTTVHPGGIRTRIAETAHVGQGVDPREAAAGKALMAKLLTYPAERAAADILEAVEHRRARLLIAPSAVVPDLLARLLPVGHTRLLSWLMRGGRRRRR</sequence>